<evidence type="ECO:0000259" key="1">
    <source>
        <dbReference type="Pfam" id="PF01593"/>
    </source>
</evidence>
<accession>A0ABR8BH84</accession>
<dbReference type="Gene3D" id="3.50.50.60">
    <property type="entry name" value="FAD/NAD(P)-binding domain"/>
    <property type="match status" value="1"/>
</dbReference>
<dbReference type="Gene3D" id="1.10.405.20">
    <property type="match status" value="1"/>
</dbReference>
<dbReference type="InterPro" id="IPR036188">
    <property type="entry name" value="FAD/NAD-bd_sf"/>
</dbReference>
<dbReference type="RefSeq" id="WP_190568773.1">
    <property type="nucleotide sequence ID" value="NZ_JACJQL010000028.1"/>
</dbReference>
<dbReference type="Pfam" id="PF01593">
    <property type="entry name" value="Amino_oxidase"/>
    <property type="match status" value="1"/>
</dbReference>
<dbReference type="InterPro" id="IPR002937">
    <property type="entry name" value="Amino_oxidase"/>
</dbReference>
<keyword evidence="3" id="KW-1185">Reference proteome</keyword>
<sequence length="429" mass="49125">MKKLAIIGSGISGTPIAYYLQDQYDIEIYEKSSRIGGHAHTLDFDEDGQKISIDTAFVVCNKPNYPNLMKFFADLGVETQKHLGGFNFYNLNSGMQFNSLDLELSIEEFQKQQPPELVACYHEAKRFFSEARSDFWEGKTRVSMQEYLDANNYSQGFRDNFVMLMGSAVWSIPTDLLMEFPASTFISFFMTHDQGGLGGKTVEWETVKGGSSRYVEKVKDALKRPIKIQQEVIAVKKLSDDKVIVKTKHDEAIFDKVVIATHADQALEILAEPTELQQKVLGCFKYNETSVTVHTDPVIMNPDRSKWQSWNYGQVVKERQLYTYVTYYSNKVHSFSAKKDYFVSLDTPPMAIDEDKIIRVIKYRHPAYDMNTLEAQKQIYQLNETGPIYFSGTYFHIKKRGIDSYGFHESGIGCAVELVERLKNLNLNT</sequence>
<gene>
    <name evidence="2" type="ORF">H6G14_18270</name>
</gene>
<organism evidence="2 3">
    <name type="scientific">Nostoc parmelioides FACHB-3921</name>
    <dbReference type="NCBI Taxonomy" id="2692909"/>
    <lineage>
        <taxon>Bacteria</taxon>
        <taxon>Bacillati</taxon>
        <taxon>Cyanobacteriota</taxon>
        <taxon>Cyanophyceae</taxon>
        <taxon>Nostocales</taxon>
        <taxon>Nostocaceae</taxon>
        <taxon>Nostoc</taxon>
    </lineage>
</organism>
<dbReference type="EMBL" id="JACJQL010000028">
    <property type="protein sequence ID" value="MBD2253233.1"/>
    <property type="molecule type" value="Genomic_DNA"/>
</dbReference>
<evidence type="ECO:0000313" key="3">
    <source>
        <dbReference type="Proteomes" id="UP000621307"/>
    </source>
</evidence>
<evidence type="ECO:0000313" key="2">
    <source>
        <dbReference type="EMBL" id="MBD2253233.1"/>
    </source>
</evidence>
<dbReference type="Proteomes" id="UP000621307">
    <property type="component" value="Unassembled WGS sequence"/>
</dbReference>
<dbReference type="PANTHER" id="PTHR42923:SF17">
    <property type="entry name" value="AMINE OXIDASE DOMAIN-CONTAINING PROTEIN"/>
    <property type="match status" value="1"/>
</dbReference>
<feature type="domain" description="Amine oxidase" evidence="1">
    <location>
        <begin position="16"/>
        <end position="278"/>
    </location>
</feature>
<dbReference type="PANTHER" id="PTHR42923">
    <property type="entry name" value="PROTOPORPHYRINOGEN OXIDASE"/>
    <property type="match status" value="1"/>
</dbReference>
<protein>
    <submittedName>
        <fullName evidence="2">FAD-dependent oxidoreductase</fullName>
    </submittedName>
</protein>
<comment type="caution">
    <text evidence="2">The sequence shown here is derived from an EMBL/GenBank/DDBJ whole genome shotgun (WGS) entry which is preliminary data.</text>
</comment>
<name>A0ABR8BH84_9NOSO</name>
<proteinExistence type="predicted"/>
<reference evidence="2 3" key="1">
    <citation type="journal article" date="2020" name="ISME J.">
        <title>Comparative genomics reveals insights into cyanobacterial evolution and habitat adaptation.</title>
        <authorList>
            <person name="Chen M.Y."/>
            <person name="Teng W.K."/>
            <person name="Zhao L."/>
            <person name="Hu C.X."/>
            <person name="Zhou Y.K."/>
            <person name="Han B.P."/>
            <person name="Song L.R."/>
            <person name="Shu W.S."/>
        </authorList>
    </citation>
    <scope>NUCLEOTIDE SEQUENCE [LARGE SCALE GENOMIC DNA]</scope>
    <source>
        <strain evidence="2 3">FACHB-3921</strain>
    </source>
</reference>
<dbReference type="InterPro" id="IPR050464">
    <property type="entry name" value="Zeta_carotene_desat/Oxidored"/>
</dbReference>
<dbReference type="Gene3D" id="3.30.70.1990">
    <property type="match status" value="1"/>
</dbReference>
<dbReference type="SUPFAM" id="SSF51905">
    <property type="entry name" value="FAD/NAD(P)-binding domain"/>
    <property type="match status" value="1"/>
</dbReference>